<dbReference type="Gene3D" id="1.10.10.10">
    <property type="entry name" value="Winged helix-like DNA-binding domain superfamily/Winged helix DNA-binding domain"/>
    <property type="match status" value="1"/>
</dbReference>
<dbReference type="Pfam" id="PF02661">
    <property type="entry name" value="Fic"/>
    <property type="match status" value="1"/>
</dbReference>
<name>A0A160T271_9CHLR</name>
<evidence type="ECO:0000256" key="2">
    <source>
        <dbReference type="PIRSR" id="PIRSR640198-2"/>
    </source>
</evidence>
<accession>A0A160T271</accession>
<evidence type="ECO:0000256" key="3">
    <source>
        <dbReference type="PIRSR" id="PIRSR640198-3"/>
    </source>
</evidence>
<keyword evidence="2" id="KW-0067">ATP-binding</keyword>
<dbReference type="PROSITE" id="PS51459">
    <property type="entry name" value="FIDO"/>
    <property type="match status" value="1"/>
</dbReference>
<dbReference type="InterPro" id="IPR003812">
    <property type="entry name" value="Fido"/>
</dbReference>
<feature type="binding site" evidence="2">
    <location>
        <begin position="188"/>
        <end position="195"/>
    </location>
    <ligand>
        <name>ATP</name>
        <dbReference type="ChEBI" id="CHEBI:30616"/>
    </ligand>
</feature>
<dbReference type="InterPro" id="IPR040198">
    <property type="entry name" value="Fido_containing"/>
</dbReference>
<evidence type="ECO:0000259" key="4">
    <source>
        <dbReference type="PROSITE" id="PS51459"/>
    </source>
</evidence>
<evidence type="ECO:0000313" key="5">
    <source>
        <dbReference type="EMBL" id="CUS04006.2"/>
    </source>
</evidence>
<dbReference type="SUPFAM" id="SSF140931">
    <property type="entry name" value="Fic-like"/>
    <property type="match status" value="1"/>
</dbReference>
<dbReference type="InterPro" id="IPR036597">
    <property type="entry name" value="Fido-like_dom_sf"/>
</dbReference>
<feature type="site" description="Important for autoinhibition of adenylyltransferase activity" evidence="3">
    <location>
        <position position="55"/>
    </location>
</feature>
<dbReference type="SUPFAM" id="SSF46785">
    <property type="entry name" value="Winged helix' DNA-binding domain"/>
    <property type="match status" value="1"/>
</dbReference>
<proteinExistence type="predicted"/>
<dbReference type="Proteomes" id="UP000215027">
    <property type="component" value="Chromosome I"/>
</dbReference>
<organism evidence="5 6">
    <name type="scientific">Candidatus Promineifilum breve</name>
    <dbReference type="NCBI Taxonomy" id="1806508"/>
    <lineage>
        <taxon>Bacteria</taxon>
        <taxon>Bacillati</taxon>
        <taxon>Chloroflexota</taxon>
        <taxon>Ardenticatenia</taxon>
        <taxon>Candidatus Promineifilales</taxon>
        <taxon>Candidatus Promineifilaceae</taxon>
        <taxon>Candidatus Promineifilum</taxon>
    </lineage>
</organism>
<feature type="domain" description="Fido" evidence="4">
    <location>
        <begin position="100"/>
        <end position="254"/>
    </location>
</feature>
<evidence type="ECO:0000313" key="6">
    <source>
        <dbReference type="Proteomes" id="UP000215027"/>
    </source>
</evidence>
<dbReference type="InterPro" id="IPR036390">
    <property type="entry name" value="WH_DNA-bd_sf"/>
</dbReference>
<gene>
    <name evidence="5" type="ORF">CFX0092_A2128</name>
</gene>
<dbReference type="OrthoDB" id="9813719at2"/>
<dbReference type="RefSeq" id="WP_095043411.1">
    <property type="nucleotide sequence ID" value="NZ_LN890655.1"/>
</dbReference>
<evidence type="ECO:0000256" key="1">
    <source>
        <dbReference type="PIRSR" id="PIRSR640198-1"/>
    </source>
</evidence>
<sequence>MFNPAYSISSALLRDIKSITLLVHELNQQAVPEVVLMEQLAEARSISTYASTSIEGNPLSLTDVKRLIKSSPAELGHSEREVVNYNRVLTWLSQQQNAPFDGALLRRIHAGVMDGLLPPHQTGRFRQEPVIIREPRTGEVFFLPPDHQDVAALMAELIAFVRENESLDPLIMAGLFHKQFVIIHPFMDGNGRTTRLATHHLLNKLGLRLTSLFSFENYYNRNVSRYFRQVGAFGNYYDQAATLDFTPWLEYFAEGILDELQRVAKTILGRRTPQTSLKPYHLAILAHIDAHGFITDSDYARLTERAKATRTLDFNRLIALGLIARHGRGRNTHYRRPEAM</sequence>
<keyword evidence="2" id="KW-0547">Nucleotide-binding</keyword>
<reference evidence="5" key="1">
    <citation type="submission" date="2016-01" db="EMBL/GenBank/DDBJ databases">
        <authorList>
            <person name="Mcilroy J.S."/>
            <person name="Karst M S."/>
            <person name="Albertsen M."/>
        </authorList>
    </citation>
    <scope>NUCLEOTIDE SEQUENCE</scope>
    <source>
        <strain evidence="5">Cfx-K</strain>
    </source>
</reference>
<keyword evidence="6" id="KW-1185">Reference proteome</keyword>
<dbReference type="AlphaFoldDB" id="A0A160T271"/>
<dbReference type="PANTHER" id="PTHR13504:SF38">
    <property type="entry name" value="FIDO DOMAIN-CONTAINING PROTEIN"/>
    <property type="match status" value="1"/>
</dbReference>
<dbReference type="EMBL" id="LN890655">
    <property type="protein sequence ID" value="CUS04006.2"/>
    <property type="molecule type" value="Genomic_DNA"/>
</dbReference>
<dbReference type="GO" id="GO:0005524">
    <property type="term" value="F:ATP binding"/>
    <property type="evidence" value="ECO:0007669"/>
    <property type="project" value="UniProtKB-KW"/>
</dbReference>
<dbReference type="InterPro" id="IPR036388">
    <property type="entry name" value="WH-like_DNA-bd_sf"/>
</dbReference>
<dbReference type="Gene3D" id="1.10.3290.10">
    <property type="entry name" value="Fido-like domain"/>
    <property type="match status" value="1"/>
</dbReference>
<feature type="active site" evidence="1">
    <location>
        <position position="184"/>
    </location>
</feature>
<protein>
    <recommendedName>
        <fullName evidence="4">Fido domain-containing protein</fullName>
    </recommendedName>
</protein>
<dbReference type="KEGG" id="pbf:CFX0092_A2128"/>
<dbReference type="PANTHER" id="PTHR13504">
    <property type="entry name" value="FIDO DOMAIN-CONTAINING PROTEIN DDB_G0283145"/>
    <property type="match status" value="1"/>
</dbReference>